<feature type="domain" description="N-acetyltransferase" evidence="1">
    <location>
        <begin position="5"/>
        <end position="155"/>
    </location>
</feature>
<dbReference type="STRING" id="4829.A0A168RX06"/>
<proteinExistence type="predicted"/>
<evidence type="ECO:0000313" key="2">
    <source>
        <dbReference type="EMBL" id="SAM07509.1"/>
    </source>
</evidence>
<accession>A0A168RX06</accession>
<dbReference type="InterPro" id="IPR052729">
    <property type="entry name" value="Acyl/Acetyltrans_Enzymes"/>
</dbReference>
<evidence type="ECO:0000259" key="1">
    <source>
        <dbReference type="PROSITE" id="PS51186"/>
    </source>
</evidence>
<dbReference type="CDD" id="cd04301">
    <property type="entry name" value="NAT_SF"/>
    <property type="match status" value="1"/>
</dbReference>
<dbReference type="InterPro" id="IPR016181">
    <property type="entry name" value="Acyl_CoA_acyltransferase"/>
</dbReference>
<dbReference type="OrthoDB" id="5771378at2759"/>
<reference evidence="2" key="1">
    <citation type="submission" date="2016-04" db="EMBL/GenBank/DDBJ databases">
        <authorList>
            <person name="Evans L.H."/>
            <person name="Alamgir A."/>
            <person name="Owens N."/>
            <person name="Weber N.D."/>
            <person name="Virtaneva K."/>
            <person name="Barbian K."/>
            <person name="Babar A."/>
            <person name="Rosenke K."/>
        </authorList>
    </citation>
    <scope>NUCLEOTIDE SEQUENCE [LARGE SCALE GENOMIC DNA]</scope>
    <source>
        <strain evidence="2">CBS 101.48</strain>
    </source>
</reference>
<dbReference type="PANTHER" id="PTHR47237">
    <property type="entry name" value="SLL0310 PROTEIN"/>
    <property type="match status" value="1"/>
</dbReference>
<dbReference type="PANTHER" id="PTHR47237:SF1">
    <property type="entry name" value="SLL0310 PROTEIN"/>
    <property type="match status" value="1"/>
</dbReference>
<organism evidence="2">
    <name type="scientific">Absidia glauca</name>
    <name type="common">Pin mould</name>
    <dbReference type="NCBI Taxonomy" id="4829"/>
    <lineage>
        <taxon>Eukaryota</taxon>
        <taxon>Fungi</taxon>
        <taxon>Fungi incertae sedis</taxon>
        <taxon>Mucoromycota</taxon>
        <taxon>Mucoromycotina</taxon>
        <taxon>Mucoromycetes</taxon>
        <taxon>Mucorales</taxon>
        <taxon>Cunninghamellaceae</taxon>
        <taxon>Absidia</taxon>
    </lineage>
</organism>
<protein>
    <recommendedName>
        <fullName evidence="1">N-acetyltransferase domain-containing protein</fullName>
    </recommendedName>
</protein>
<dbReference type="AlphaFoldDB" id="A0A168RX06"/>
<evidence type="ECO:0000313" key="3">
    <source>
        <dbReference type="Proteomes" id="UP000078561"/>
    </source>
</evidence>
<dbReference type="InterPro" id="IPR000182">
    <property type="entry name" value="GNAT_dom"/>
</dbReference>
<dbReference type="Proteomes" id="UP000078561">
    <property type="component" value="Unassembled WGS sequence"/>
</dbReference>
<dbReference type="Gene3D" id="3.40.630.30">
    <property type="match status" value="1"/>
</dbReference>
<dbReference type="InParanoid" id="A0A168RX06"/>
<dbReference type="SUPFAM" id="SSF55729">
    <property type="entry name" value="Acyl-CoA N-acyltransferases (Nat)"/>
    <property type="match status" value="1"/>
</dbReference>
<dbReference type="OMA" id="FEHLCVF"/>
<dbReference type="EMBL" id="LT554760">
    <property type="protein sequence ID" value="SAM07509.1"/>
    <property type="molecule type" value="Genomic_DNA"/>
</dbReference>
<dbReference type="Pfam" id="PF00583">
    <property type="entry name" value="Acetyltransf_1"/>
    <property type="match status" value="1"/>
</dbReference>
<gene>
    <name evidence="2" type="primary">ABSGL_13152.1 scaffold 13659</name>
</gene>
<dbReference type="PROSITE" id="PS51186">
    <property type="entry name" value="GNAT"/>
    <property type="match status" value="1"/>
</dbReference>
<name>A0A168RX06_ABSGL</name>
<keyword evidence="3" id="KW-1185">Reference proteome</keyword>
<dbReference type="GO" id="GO:0016747">
    <property type="term" value="F:acyltransferase activity, transferring groups other than amino-acyl groups"/>
    <property type="evidence" value="ECO:0007669"/>
    <property type="project" value="InterPro"/>
</dbReference>
<sequence length="330" mass="37247">MDPTFSIRLCKDVDEACQYFLTWPIREGWNHSTDDEEVRQVFYPCDPSGFLLGTVKDSDGVETVVGCILALKHTDALAWIGCFIVADSHRGKGYGGKIFQRGMDHLEGCQYIGLDAKVEKVASYERVGFKRSGGWMGKTYRGDMVKDVLEKLDPEDYHDVKVMDWTDDDTADQVAQVDRRATGYYRPDFWKYWIKMHTGTSKNGDCAKDHGRHVAKVLGQDGKVAHFASIRPAVKGFLITLYAGDIHVAEALLRYLVQWVVNRSSSPGWLLPKNHWMVVNGNACASNPHSLALFENLNFEWVSTRERMYRDAYPTGNSLELFSVASLTVG</sequence>
<dbReference type="Gene3D" id="3.40.630.90">
    <property type="match status" value="1"/>
</dbReference>